<protein>
    <submittedName>
        <fullName evidence="2">Uncharacterized protein</fullName>
    </submittedName>
</protein>
<organism evidence="2">
    <name type="scientific">Panicum hallii</name>
    <dbReference type="NCBI Taxonomy" id="206008"/>
    <lineage>
        <taxon>Eukaryota</taxon>
        <taxon>Viridiplantae</taxon>
        <taxon>Streptophyta</taxon>
        <taxon>Embryophyta</taxon>
        <taxon>Tracheophyta</taxon>
        <taxon>Spermatophyta</taxon>
        <taxon>Magnoliopsida</taxon>
        <taxon>Liliopsida</taxon>
        <taxon>Poales</taxon>
        <taxon>Poaceae</taxon>
        <taxon>PACMAD clade</taxon>
        <taxon>Panicoideae</taxon>
        <taxon>Panicodae</taxon>
        <taxon>Paniceae</taxon>
        <taxon>Panicinae</taxon>
        <taxon>Panicum</taxon>
        <taxon>Panicum sect. Panicum</taxon>
    </lineage>
</organism>
<sequence>MSSSHSGARSAPMFATAGGLAMESNPPIGSHHHRAVAKPSAAGGWPPRLQIRPSQGPLPPQGSRRRGRGAAACLASRMESMSCLSSTLMARSGCCAASGQPRPRPRRRLARTPSAAARWARREAQQRHGAVWSGWCRTEQREKEKRGDLNMDSQGIWRVCWFTL</sequence>
<name>A0A2T8IGG4_9POAL</name>
<dbReference type="EMBL" id="CM008051">
    <property type="protein sequence ID" value="PVH36761.1"/>
    <property type="molecule type" value="Genomic_DNA"/>
</dbReference>
<gene>
    <name evidence="2" type="ORF">PAHAL_6G162700</name>
</gene>
<accession>A0A2T8IGG4</accession>
<evidence type="ECO:0000256" key="1">
    <source>
        <dbReference type="SAM" id="MobiDB-lite"/>
    </source>
</evidence>
<evidence type="ECO:0000313" key="2">
    <source>
        <dbReference type="EMBL" id="PVH36761.1"/>
    </source>
</evidence>
<reference evidence="2" key="1">
    <citation type="submission" date="2018-04" db="EMBL/GenBank/DDBJ databases">
        <title>WGS assembly of Panicum hallii.</title>
        <authorList>
            <person name="Lovell J."/>
            <person name="Jenkins J."/>
            <person name="Lowry D."/>
            <person name="Mamidi S."/>
            <person name="Sreedasyam A."/>
            <person name="Weng X."/>
            <person name="Barry K."/>
            <person name="Bonette J."/>
            <person name="Campitelli B."/>
            <person name="Daum C."/>
            <person name="Gordon S."/>
            <person name="Gould B."/>
            <person name="Lipzen A."/>
            <person name="Macqueen A."/>
            <person name="Palacio-Mejia J."/>
            <person name="Plott C."/>
            <person name="Shakirov E."/>
            <person name="Shu S."/>
            <person name="Yoshinaga Y."/>
            <person name="Zane M."/>
            <person name="Rokhsar D."/>
            <person name="Grimwood J."/>
            <person name="Schmutz J."/>
            <person name="Juenger T."/>
        </authorList>
    </citation>
    <scope>NUCLEOTIDE SEQUENCE [LARGE SCALE GENOMIC DNA]</scope>
    <source>
        <strain evidence="2">FIL2</strain>
    </source>
</reference>
<proteinExistence type="predicted"/>
<dbReference type="Gramene" id="PVH36761">
    <property type="protein sequence ID" value="PVH36761"/>
    <property type="gene ID" value="PAHAL_6G162700"/>
</dbReference>
<dbReference type="Proteomes" id="UP000243499">
    <property type="component" value="Chromosome 6"/>
</dbReference>
<feature type="region of interest" description="Disordered" evidence="1">
    <location>
        <begin position="22"/>
        <end position="71"/>
    </location>
</feature>
<dbReference type="AlphaFoldDB" id="A0A2T8IGG4"/>